<dbReference type="InterPro" id="IPR010352">
    <property type="entry name" value="DUF945"/>
</dbReference>
<proteinExistence type="predicted"/>
<comment type="caution">
    <text evidence="1">The sequence shown here is derived from an EMBL/GenBank/DDBJ whole genome shotgun (WGS) entry which is preliminary data.</text>
</comment>
<organism evidence="1 2">
    <name type="scientific">Umboniibacter marinipuniceus</name>
    <dbReference type="NCBI Taxonomy" id="569599"/>
    <lineage>
        <taxon>Bacteria</taxon>
        <taxon>Pseudomonadati</taxon>
        <taxon>Pseudomonadota</taxon>
        <taxon>Gammaproteobacteria</taxon>
        <taxon>Cellvibrionales</taxon>
        <taxon>Cellvibrionaceae</taxon>
        <taxon>Umboniibacter</taxon>
    </lineage>
</organism>
<dbReference type="Pfam" id="PF06097">
    <property type="entry name" value="DUF945"/>
    <property type="match status" value="1"/>
</dbReference>
<name>A0A3M0AEZ4_9GAMM</name>
<dbReference type="AlphaFoldDB" id="A0A3M0AEZ4"/>
<protein>
    <submittedName>
        <fullName evidence="1">Uncharacterized protein DUF945</fullName>
    </submittedName>
</protein>
<dbReference type="EMBL" id="REFJ01000001">
    <property type="protein sequence ID" value="RMA82734.1"/>
    <property type="molecule type" value="Genomic_DNA"/>
</dbReference>
<evidence type="ECO:0000313" key="2">
    <source>
        <dbReference type="Proteomes" id="UP000267187"/>
    </source>
</evidence>
<reference evidence="1 2" key="1">
    <citation type="submission" date="2018-10" db="EMBL/GenBank/DDBJ databases">
        <title>Genomic Encyclopedia of Type Strains, Phase IV (KMG-IV): sequencing the most valuable type-strain genomes for metagenomic binning, comparative biology and taxonomic classification.</title>
        <authorList>
            <person name="Goeker M."/>
        </authorList>
    </citation>
    <scope>NUCLEOTIDE SEQUENCE [LARGE SCALE GENOMIC DNA]</scope>
    <source>
        <strain evidence="1 2">DSM 25080</strain>
    </source>
</reference>
<sequence length="444" mass="48880">MKKLLALSLGIFVSVGVIYSANSFIAELVAEQMTSLVNQHNVTAHANGDPHRLQAQRTDQFFGAHYRFSLYHEDGKASLIQCFTGEASIRHTPLDWVQLTAASARIEINFEDTNNCPAFAEDTIEQQLLDLFGNQLIVGKLSLGFRQTLSGELSTPGVNFVEDNIALTFAPIHYLFAIEQQGFEQHQLNWSGFEFLDHRTRASAYAKGIHYQSSLSFNGRLLTEAHSQLTSGDIWYSDGQRRSGLSTFNSDFSGVVSNGFMHGTGLVHADGLMLNNLPLGNFTEALKLADFPYQSFQTLALYDGQLAPTDWQSQMLETLAGTQLYIETLSLEQGSAKLNAMGEIKLVTTPENPLELHLDVAINEAFIKHLADIQTITSQSFITPSSAAFETESARARRQLEQLFEQYAEAGFLNRDGSQGYESPLSLQAGSLLLNGIPLAPAGN</sequence>
<dbReference type="Proteomes" id="UP000267187">
    <property type="component" value="Unassembled WGS sequence"/>
</dbReference>
<keyword evidence="2" id="KW-1185">Reference proteome</keyword>
<dbReference type="RefSeq" id="WP_121876041.1">
    <property type="nucleotide sequence ID" value="NZ_REFJ01000001.1"/>
</dbReference>
<gene>
    <name evidence="1" type="ORF">DFR27_0692</name>
</gene>
<accession>A0A3M0AEZ4</accession>
<evidence type="ECO:0000313" key="1">
    <source>
        <dbReference type="EMBL" id="RMA82734.1"/>
    </source>
</evidence>